<dbReference type="Proteomes" id="UP000198623">
    <property type="component" value="Unassembled WGS sequence"/>
</dbReference>
<gene>
    <name evidence="6" type="primary">purN</name>
    <name evidence="8" type="ORF">SAMN05216175_106176</name>
</gene>
<feature type="site" description="Raises pKa of active site His" evidence="6">
    <location>
        <position position="147"/>
    </location>
</feature>
<evidence type="ECO:0000256" key="5">
    <source>
        <dbReference type="ARBA" id="ARBA00047664"/>
    </source>
</evidence>
<feature type="binding site" evidence="6">
    <location>
        <begin position="92"/>
        <end position="95"/>
    </location>
    <ligand>
        <name>(6R)-10-formyltetrahydrofolate</name>
        <dbReference type="ChEBI" id="CHEBI:195366"/>
    </ligand>
</feature>
<feature type="domain" description="Formyl transferase N-terminal" evidence="7">
    <location>
        <begin position="4"/>
        <end position="184"/>
    </location>
</feature>
<keyword evidence="9" id="KW-1185">Reference proteome</keyword>
<dbReference type="GO" id="GO:0005829">
    <property type="term" value="C:cytosol"/>
    <property type="evidence" value="ECO:0007669"/>
    <property type="project" value="TreeGrafter"/>
</dbReference>
<feature type="binding site" evidence="6">
    <location>
        <position position="109"/>
    </location>
    <ligand>
        <name>(6R)-10-formyltetrahydrofolate</name>
        <dbReference type="ChEBI" id="CHEBI:195366"/>
    </ligand>
</feature>
<evidence type="ECO:0000256" key="6">
    <source>
        <dbReference type="HAMAP-Rule" id="MF_01930"/>
    </source>
</evidence>
<dbReference type="Gene3D" id="3.40.50.170">
    <property type="entry name" value="Formyl transferase, N-terminal domain"/>
    <property type="match status" value="1"/>
</dbReference>
<dbReference type="OrthoDB" id="9806170at2"/>
<accession>A0A1I2RPE9</accession>
<dbReference type="Pfam" id="PF00551">
    <property type="entry name" value="Formyl_trans_N"/>
    <property type="match status" value="1"/>
</dbReference>
<evidence type="ECO:0000259" key="7">
    <source>
        <dbReference type="Pfam" id="PF00551"/>
    </source>
</evidence>
<dbReference type="InterPro" id="IPR001555">
    <property type="entry name" value="GART_AS"/>
</dbReference>
<dbReference type="STRING" id="1045558.SAMN05216175_106176"/>
<evidence type="ECO:0000256" key="3">
    <source>
        <dbReference type="ARBA" id="ARBA00022755"/>
    </source>
</evidence>
<dbReference type="EMBL" id="FOOU01000006">
    <property type="protein sequence ID" value="SFG41359.1"/>
    <property type="molecule type" value="Genomic_DNA"/>
</dbReference>
<dbReference type="RefSeq" id="WP_090727935.1">
    <property type="nucleotide sequence ID" value="NZ_FOOU01000006.1"/>
</dbReference>
<dbReference type="PROSITE" id="PS00373">
    <property type="entry name" value="GART"/>
    <property type="match status" value="1"/>
</dbReference>
<dbReference type="SUPFAM" id="SSF53328">
    <property type="entry name" value="Formyltransferase"/>
    <property type="match status" value="1"/>
</dbReference>
<comment type="pathway">
    <text evidence="1 6">Purine metabolism; IMP biosynthesis via de novo pathway; N(2)-formyl-N(1)-(5-phospho-D-ribosyl)glycinamide from N(1)-(5-phospho-D-ribosyl)glycinamide (10-formyl THF route): step 1/1.</text>
</comment>
<comment type="catalytic activity">
    <reaction evidence="5 6">
        <text>N(1)-(5-phospho-beta-D-ribosyl)glycinamide + (6R)-10-formyltetrahydrofolate = N(2)-formyl-N(1)-(5-phospho-beta-D-ribosyl)glycinamide + (6S)-5,6,7,8-tetrahydrofolate + H(+)</text>
        <dbReference type="Rhea" id="RHEA:15053"/>
        <dbReference type="ChEBI" id="CHEBI:15378"/>
        <dbReference type="ChEBI" id="CHEBI:57453"/>
        <dbReference type="ChEBI" id="CHEBI:143788"/>
        <dbReference type="ChEBI" id="CHEBI:147286"/>
        <dbReference type="ChEBI" id="CHEBI:195366"/>
        <dbReference type="EC" id="2.1.2.2"/>
    </reaction>
</comment>
<dbReference type="HAMAP" id="MF_01930">
    <property type="entry name" value="PurN"/>
    <property type="match status" value="1"/>
</dbReference>
<reference evidence="9" key="1">
    <citation type="submission" date="2016-10" db="EMBL/GenBank/DDBJ databases">
        <authorList>
            <person name="Varghese N."/>
            <person name="Submissions S."/>
        </authorList>
    </citation>
    <scope>NUCLEOTIDE SEQUENCE [LARGE SCALE GENOMIC DNA]</scope>
    <source>
        <strain evidence="9">CGMCC 1.10971</strain>
    </source>
</reference>
<keyword evidence="2 6" id="KW-0808">Transferase</keyword>
<dbReference type="InterPro" id="IPR004607">
    <property type="entry name" value="GART"/>
</dbReference>
<proteinExistence type="inferred from homology"/>
<dbReference type="CDD" id="cd08645">
    <property type="entry name" value="FMT_core_GART"/>
    <property type="match status" value="1"/>
</dbReference>
<dbReference type="PANTHER" id="PTHR43369">
    <property type="entry name" value="PHOSPHORIBOSYLGLYCINAMIDE FORMYLTRANSFERASE"/>
    <property type="match status" value="1"/>
</dbReference>
<feature type="binding site" evidence="6">
    <location>
        <begin position="14"/>
        <end position="16"/>
    </location>
    <ligand>
        <name>N(1)-(5-phospho-beta-D-ribosyl)glycinamide</name>
        <dbReference type="ChEBI" id="CHEBI:143788"/>
    </ligand>
</feature>
<dbReference type="InterPro" id="IPR002376">
    <property type="entry name" value="Formyl_transf_N"/>
</dbReference>
<name>A0A1I2RPE9_9GAMM</name>
<comment type="similarity">
    <text evidence="4 6">Belongs to the GART family.</text>
</comment>
<dbReference type="GO" id="GO:0004644">
    <property type="term" value="F:phosphoribosylglycinamide formyltransferase activity"/>
    <property type="evidence" value="ECO:0007669"/>
    <property type="project" value="UniProtKB-UniRule"/>
</dbReference>
<protein>
    <recommendedName>
        <fullName evidence="6">Phosphoribosylglycinamide formyltransferase</fullName>
        <ecNumber evidence="6">2.1.2.2</ecNumber>
    </recommendedName>
    <alternativeName>
        <fullName evidence="6">5'-phosphoribosylglycinamide transformylase</fullName>
    </alternativeName>
    <alternativeName>
        <fullName evidence="6">GAR transformylase</fullName>
        <shortName evidence="6">GART</shortName>
    </alternativeName>
</protein>
<evidence type="ECO:0000256" key="1">
    <source>
        <dbReference type="ARBA" id="ARBA00005054"/>
    </source>
</evidence>
<dbReference type="NCBIfam" id="TIGR00639">
    <property type="entry name" value="PurN"/>
    <property type="match status" value="1"/>
</dbReference>
<comment type="function">
    <text evidence="6">Catalyzes the transfer of a formyl group from 10-formyltetrahydrofolate to 5-phospho-ribosyl-glycinamide (GAR), producing 5-phospho-ribosyl-N-formylglycinamide (FGAR) and tetrahydrofolate.</text>
</comment>
<dbReference type="EC" id="2.1.2.2" evidence="6"/>
<evidence type="ECO:0000313" key="8">
    <source>
        <dbReference type="EMBL" id="SFG41359.1"/>
    </source>
</evidence>
<evidence type="ECO:0000313" key="9">
    <source>
        <dbReference type="Proteomes" id="UP000198623"/>
    </source>
</evidence>
<feature type="active site" description="Proton donor" evidence="6">
    <location>
        <position position="111"/>
    </location>
</feature>
<dbReference type="PANTHER" id="PTHR43369:SF2">
    <property type="entry name" value="PHOSPHORIBOSYLGLYCINAMIDE FORMYLTRANSFERASE"/>
    <property type="match status" value="1"/>
</dbReference>
<organism evidence="8 9">
    <name type="scientific">Neptunomonas qingdaonensis</name>
    <dbReference type="NCBI Taxonomy" id="1045558"/>
    <lineage>
        <taxon>Bacteria</taxon>
        <taxon>Pseudomonadati</taxon>
        <taxon>Pseudomonadota</taxon>
        <taxon>Gammaproteobacteria</taxon>
        <taxon>Oceanospirillales</taxon>
        <taxon>Oceanospirillaceae</taxon>
        <taxon>Neptunomonas</taxon>
    </lineage>
</organism>
<keyword evidence="3 6" id="KW-0658">Purine biosynthesis</keyword>
<dbReference type="UniPathway" id="UPA00074">
    <property type="reaction ID" value="UER00126"/>
</dbReference>
<dbReference type="AlphaFoldDB" id="A0A1I2RPE9"/>
<evidence type="ECO:0000256" key="4">
    <source>
        <dbReference type="ARBA" id="ARBA00038440"/>
    </source>
</evidence>
<dbReference type="GO" id="GO:0006189">
    <property type="term" value="P:'de novo' IMP biosynthetic process"/>
    <property type="evidence" value="ECO:0007669"/>
    <property type="project" value="UniProtKB-UniRule"/>
</dbReference>
<evidence type="ECO:0000256" key="2">
    <source>
        <dbReference type="ARBA" id="ARBA00022679"/>
    </source>
</evidence>
<feature type="binding site" evidence="6">
    <location>
        <position position="67"/>
    </location>
    <ligand>
        <name>(6R)-10-formyltetrahydrofolate</name>
        <dbReference type="ChEBI" id="CHEBI:195366"/>
    </ligand>
</feature>
<sequence>MSLKRIVVLISGSGSNLQAIIDAIESGRIHGQIVQVISNKADAYGLVRAANAGIPTCHIDHKAYASREEFDEEMRRRIDSQQADLVVLAGFMRILSSAFVEHYSGRMLNIHPSLLPKYKGLHTHQRALAAGDCEHGCTVHFVTEELDGGPLLVQAIVPIIDKDDELSLQKRVHAREHIAYPLAIEWICADRVRFEANDIYLNDELLPASGFRLRYEA</sequence>
<dbReference type="InterPro" id="IPR036477">
    <property type="entry name" value="Formyl_transf_N_sf"/>
</dbReference>